<evidence type="ECO:0000313" key="2">
    <source>
        <dbReference type="EMBL" id="CAK7947093.1"/>
    </source>
</evidence>
<protein>
    <submittedName>
        <fullName evidence="2">Uncharacterized protein</fullName>
    </submittedName>
</protein>
<feature type="compositionally biased region" description="Polar residues" evidence="1">
    <location>
        <begin position="1"/>
        <end position="14"/>
    </location>
</feature>
<reference evidence="2" key="1">
    <citation type="submission" date="2024-01" db="EMBL/GenBank/DDBJ databases">
        <authorList>
            <person name="Webb A."/>
        </authorList>
    </citation>
    <scope>NUCLEOTIDE SEQUENCE</scope>
    <source>
        <strain evidence="2">Pm1</strain>
    </source>
</reference>
<name>A0AAV1VLF9_9STRA</name>
<accession>A0AAV1VLF9</accession>
<gene>
    <name evidence="2" type="ORF">PM001_LOCUS32243</name>
</gene>
<dbReference type="EMBL" id="CAKLBY020000378">
    <property type="protein sequence ID" value="CAK7947093.1"/>
    <property type="molecule type" value="Genomic_DNA"/>
</dbReference>
<dbReference type="Proteomes" id="UP001162060">
    <property type="component" value="Unassembled WGS sequence"/>
</dbReference>
<feature type="region of interest" description="Disordered" evidence="1">
    <location>
        <begin position="1"/>
        <end position="20"/>
    </location>
</feature>
<evidence type="ECO:0000256" key="1">
    <source>
        <dbReference type="SAM" id="MobiDB-lite"/>
    </source>
</evidence>
<dbReference type="AlphaFoldDB" id="A0AAV1VLF9"/>
<proteinExistence type="predicted"/>
<sequence>MDSLEQNRPGSCSSPVDKGVDVMDADVGHIDINDDDDDDAGIFSIANGCHSEEDGALTGEDNVLSAVHTKRTAVIKDES</sequence>
<evidence type="ECO:0000313" key="3">
    <source>
        <dbReference type="Proteomes" id="UP001162060"/>
    </source>
</evidence>
<organism evidence="2 3">
    <name type="scientific">Peronospora matthiolae</name>
    <dbReference type="NCBI Taxonomy" id="2874970"/>
    <lineage>
        <taxon>Eukaryota</taxon>
        <taxon>Sar</taxon>
        <taxon>Stramenopiles</taxon>
        <taxon>Oomycota</taxon>
        <taxon>Peronosporomycetes</taxon>
        <taxon>Peronosporales</taxon>
        <taxon>Peronosporaceae</taxon>
        <taxon>Peronospora</taxon>
    </lineage>
</organism>
<comment type="caution">
    <text evidence="2">The sequence shown here is derived from an EMBL/GenBank/DDBJ whole genome shotgun (WGS) entry which is preliminary data.</text>
</comment>